<reference evidence="7 8" key="1">
    <citation type="journal article" date="2012" name="BMC Genomics">
        <title>Sequencing the genome of Marssonina brunnea reveals fungus-poplar co-evolution.</title>
        <authorList>
            <person name="Zhu S."/>
            <person name="Cao Y.-Z."/>
            <person name="Jiang C."/>
            <person name="Tan B.-Y."/>
            <person name="Wang Z."/>
            <person name="Feng S."/>
            <person name="Zhang L."/>
            <person name="Su X.-H."/>
            <person name="Brejova B."/>
            <person name="Vinar T."/>
            <person name="Xu M."/>
            <person name="Wang M.-X."/>
            <person name="Zhang S.-G."/>
            <person name="Huang M.-R."/>
            <person name="Wu R."/>
            <person name="Zhou Y."/>
        </authorList>
    </citation>
    <scope>NUCLEOTIDE SEQUENCE [LARGE SCALE GENOMIC DNA]</scope>
    <source>
        <strain evidence="7 8">MB_m1</strain>
    </source>
</reference>
<organism evidence="7 8">
    <name type="scientific">Marssonina brunnea f. sp. multigermtubi (strain MB_m1)</name>
    <name type="common">Marssonina leaf spot fungus</name>
    <dbReference type="NCBI Taxonomy" id="1072389"/>
    <lineage>
        <taxon>Eukaryota</taxon>
        <taxon>Fungi</taxon>
        <taxon>Dikarya</taxon>
        <taxon>Ascomycota</taxon>
        <taxon>Pezizomycotina</taxon>
        <taxon>Leotiomycetes</taxon>
        <taxon>Helotiales</taxon>
        <taxon>Drepanopezizaceae</taxon>
        <taxon>Drepanopeziza</taxon>
    </lineage>
</organism>
<dbReference type="GO" id="GO:0036503">
    <property type="term" value="P:ERAD pathway"/>
    <property type="evidence" value="ECO:0007669"/>
    <property type="project" value="TreeGrafter"/>
</dbReference>
<dbReference type="OMA" id="KPRFQGA"/>
<dbReference type="InParanoid" id="K1WT35"/>
<dbReference type="InterPro" id="IPR055418">
    <property type="entry name" value="UFD1_N2"/>
</dbReference>
<feature type="region of interest" description="Disordered" evidence="4">
    <location>
        <begin position="280"/>
        <end position="319"/>
    </location>
</feature>
<sequence>MQSFGNFYHDEDHMAMYDMLQRGGGMRGAPKRFDEYYRCYPTVMLPGPEREELNYGGKIIMPASALDKLTRLHITYPMLFELTNGLKGDRTTHCGVLEFIAEEGKVYLPHWMMQTLLVETGDLIQIRSTDLAPARFIKVQAQDVNFLEVSDPKAVLERAFRNFATMTKGDVFSFKYNDETYDMAVLEVKPESGKGAVCVIETDVEVDFAAPLGYVEPQPTRGSGTSTPKSVAGLPAGGMMHSQGTMAQSINYDAIAPSSNAAVLGAKAVSSNFLLGGQKLNAKKSSKNPTPKPSTPVQGTSTNPPVPATAVRRTNGPLPLRLAPNKLFFGYEIKPLKTQEDKDKENSAALQPRFEGQGYTLKGGLKRKTEEKAPTQIKEEKKEPSVGRRLDGRNV</sequence>
<evidence type="ECO:0000259" key="6">
    <source>
        <dbReference type="Pfam" id="PF24842"/>
    </source>
</evidence>
<keyword evidence="2" id="KW-0833">Ubl conjugation pathway</keyword>
<evidence type="ECO:0000313" key="7">
    <source>
        <dbReference type="EMBL" id="EKD16211.1"/>
    </source>
</evidence>
<evidence type="ECO:0000256" key="1">
    <source>
        <dbReference type="ARBA" id="ARBA00006043"/>
    </source>
</evidence>
<dbReference type="GO" id="GO:0032933">
    <property type="term" value="P:SREBP signaling pathway"/>
    <property type="evidence" value="ECO:0007669"/>
    <property type="project" value="EnsemblFungi"/>
</dbReference>
<dbReference type="KEGG" id="mbe:MBM_05505"/>
<dbReference type="EMBL" id="JH921439">
    <property type="protein sequence ID" value="EKD16211.1"/>
    <property type="molecule type" value="Genomic_DNA"/>
</dbReference>
<keyword evidence="8" id="KW-1185">Reference proteome</keyword>
<dbReference type="FunFam" id="2.40.40.50:FF:000001">
    <property type="entry name" value="Ubiquitin fusion degradation protein 1 homolog"/>
    <property type="match status" value="1"/>
</dbReference>
<evidence type="ECO:0000313" key="8">
    <source>
        <dbReference type="Proteomes" id="UP000006753"/>
    </source>
</evidence>
<evidence type="ECO:0000256" key="3">
    <source>
        <dbReference type="ARBA" id="ARBA00074895"/>
    </source>
</evidence>
<dbReference type="Pfam" id="PF24842">
    <property type="entry name" value="UFD1_N2"/>
    <property type="match status" value="1"/>
</dbReference>
<comment type="similarity">
    <text evidence="1">Belongs to the UFD1 family.</text>
</comment>
<feature type="compositionally biased region" description="Basic and acidic residues" evidence="4">
    <location>
        <begin position="367"/>
        <end position="395"/>
    </location>
</feature>
<dbReference type="GO" id="GO:0006511">
    <property type="term" value="P:ubiquitin-dependent protein catabolic process"/>
    <property type="evidence" value="ECO:0007669"/>
    <property type="project" value="InterPro"/>
</dbReference>
<dbReference type="GO" id="GO:0032183">
    <property type="term" value="F:SUMO binding"/>
    <property type="evidence" value="ECO:0007669"/>
    <property type="project" value="EnsemblFungi"/>
</dbReference>
<dbReference type="STRING" id="1072389.K1WT35"/>
<dbReference type="Gene3D" id="3.10.330.10">
    <property type="match status" value="1"/>
</dbReference>
<evidence type="ECO:0000259" key="5">
    <source>
        <dbReference type="Pfam" id="PF03152"/>
    </source>
</evidence>
<dbReference type="eggNOG" id="KOG1816">
    <property type="taxonomic scope" value="Eukaryota"/>
</dbReference>
<dbReference type="InterPro" id="IPR055417">
    <property type="entry name" value="UFD1_N1"/>
</dbReference>
<dbReference type="GO" id="GO:0034098">
    <property type="term" value="C:VCP-NPL4-UFD1 AAA ATPase complex"/>
    <property type="evidence" value="ECO:0007669"/>
    <property type="project" value="TreeGrafter"/>
</dbReference>
<dbReference type="InterPro" id="IPR004854">
    <property type="entry name" value="Ufd1-like"/>
</dbReference>
<dbReference type="Gene3D" id="2.40.40.50">
    <property type="entry name" value="Ubiquitin fusion degradation protein UFD1, N-terminal domain"/>
    <property type="match status" value="1"/>
</dbReference>
<dbReference type="HOGENOM" id="CLU_037790_1_0_1"/>
<dbReference type="AlphaFoldDB" id="K1WT35"/>
<dbReference type="Pfam" id="PF03152">
    <property type="entry name" value="UFD1_N1"/>
    <property type="match status" value="1"/>
</dbReference>
<feature type="domain" description="Ubiquitin fusion degradation protein UFD1 N-terminal subdomain 2" evidence="6">
    <location>
        <begin position="134"/>
        <end position="211"/>
    </location>
</feature>
<name>K1WT35_MARBU</name>
<dbReference type="Proteomes" id="UP000006753">
    <property type="component" value="Unassembled WGS sequence"/>
</dbReference>
<protein>
    <recommendedName>
        <fullName evidence="3">Ubiquitin fusion degradation protein 1</fullName>
    </recommendedName>
</protein>
<evidence type="ECO:0000256" key="2">
    <source>
        <dbReference type="ARBA" id="ARBA00022786"/>
    </source>
</evidence>
<proteinExistence type="inferred from homology"/>
<dbReference type="GeneID" id="18761440"/>
<dbReference type="InterPro" id="IPR042299">
    <property type="entry name" value="Ufd1-like_Nn"/>
</dbReference>
<feature type="region of interest" description="Disordered" evidence="4">
    <location>
        <begin position="339"/>
        <end position="395"/>
    </location>
</feature>
<dbReference type="GO" id="GO:0031593">
    <property type="term" value="F:polyubiquitin modification-dependent protein binding"/>
    <property type="evidence" value="ECO:0007669"/>
    <property type="project" value="TreeGrafter"/>
</dbReference>
<dbReference type="FunCoup" id="K1WT35">
    <property type="interactions" value="1025"/>
</dbReference>
<gene>
    <name evidence="7" type="ORF">MBM_05505</name>
</gene>
<dbReference type="PANTHER" id="PTHR12555">
    <property type="entry name" value="UBIQUITIN FUSION DEGRADATON PROTEIN 1"/>
    <property type="match status" value="1"/>
</dbReference>
<accession>K1WT35</accession>
<feature type="domain" description="Ubiquitin fusion degradation protein UFD1 N-terminal subdomain 1" evidence="5">
    <location>
        <begin position="33"/>
        <end position="131"/>
    </location>
</feature>
<evidence type="ECO:0000256" key="4">
    <source>
        <dbReference type="SAM" id="MobiDB-lite"/>
    </source>
</evidence>
<dbReference type="OrthoDB" id="422728at2759"/>
<dbReference type="PANTHER" id="PTHR12555:SF13">
    <property type="entry name" value="UBIQUITIN RECOGNITION FACTOR IN ER-ASSOCIATED DEGRADATION PROTEIN 1"/>
    <property type="match status" value="1"/>
</dbReference>